<dbReference type="Gene3D" id="2.150.10.10">
    <property type="entry name" value="Serralysin-like metalloprotease, C-terminal"/>
    <property type="match status" value="2"/>
</dbReference>
<name>A0A437PMQ9_9BACT</name>
<evidence type="ECO:0000313" key="4">
    <source>
        <dbReference type="Proteomes" id="UP000282832"/>
    </source>
</evidence>
<organism evidence="3 4">
    <name type="scientific">Sandaracinomonas limnophila</name>
    <dbReference type="NCBI Taxonomy" id="1862386"/>
    <lineage>
        <taxon>Bacteria</taxon>
        <taxon>Pseudomonadati</taxon>
        <taxon>Bacteroidota</taxon>
        <taxon>Cytophagia</taxon>
        <taxon>Cytophagales</taxon>
        <taxon>Flectobacillaceae</taxon>
        <taxon>Sandaracinomonas</taxon>
    </lineage>
</organism>
<dbReference type="InterPro" id="IPR045571">
    <property type="entry name" value="DUF5907"/>
</dbReference>
<dbReference type="Pfam" id="PF19264">
    <property type="entry name" value="DUF5907"/>
    <property type="match status" value="3"/>
</dbReference>
<reference evidence="3 4" key="1">
    <citation type="submission" date="2019-01" db="EMBL/GenBank/DDBJ databases">
        <authorList>
            <person name="Chen W.-M."/>
        </authorList>
    </citation>
    <scope>NUCLEOTIDE SEQUENCE [LARGE SCALE GENOMIC DNA]</scope>
    <source>
        <strain evidence="3 4">FSY-15</strain>
    </source>
</reference>
<proteinExistence type="predicted"/>
<gene>
    <name evidence="3" type="ORF">EOJ36_10790</name>
</gene>
<dbReference type="InterPro" id="IPR011049">
    <property type="entry name" value="Serralysin-like_metalloprot_C"/>
</dbReference>
<sequence>MKKILLLLVGFFLSITAFSQSKSINYQAVIMDPTEIDIPGKTIVGQPLSNGNVCIKFSIVAADGSLDYEETQNTQTDEFGLVNLNIGGGTVANASVKITLLGTGTYGTFNTIKWDENRKRLKVSVSYDNCASFTTVSTELLNYTPYALYAASVDYKNVMGAPTNLSQFNNDKGFIDSKALEPLKEEINKSNGTISALTTATNTKFLVVNQQINVLDSLSASTQKKLAGIDNTLNDHDARINSNTSSITQTNATLSNQVGGLQQQITATNSTITQLGETYEVVSNKSNAANLGAGTPSAELYPTQYAVKSYVDQTVQDAVASGAPDATTLAKGKVKLAGDLAGTADMPTVPGLTTKENLSNKSTSVSTDGSSDTKYPSVKSVKDYVDASVSGLAFQANLDAKADKNSPNFTGTPNLPTGTVAVTQATNDNSTKIATTAFVQNALTAGVVDADASTKGKIQLTGDLGGSAGNPTVPALANKENLANKSTSVSTDATSDTKYPSVKSVKDYVDAQVASATIADASASVKGKIQLGGDLAGTSSTAASPEISANAITSGKIKDGEIVNADISTSAAIADSKLATISTTGKVSNSATTATSANTVSTIVLRDANGDFSAGNISATLTNATGLPLTSGVTGVLPVANGGTGASSLTGYVKSSGTAAFTASATIPVADVTNAETTTNKSISVTTDGTSDTKYPSVKAVKSYVDNQITSAGISVGAVAASSTGNAATLTSGVLSLAPADGTNPGILTTGTQTIAGAKTFNSDLLVTGDIIIGRANSSTNETTILGANSAGGTGTGKRNTAIGQGTLRRYVGTGYDNNTGVGYNNLGAVTTGTQNTSIGAESMLSLQTGNYNTAIGAQTLINATGSNNTALGYRAGETLTTGTNITLLGYGANVSTNSLSNATAIGASSTVNASNKIQLGNASVTAVATSGKLTTGTMTYPNTNGSNGQVLTTDGNGTASWITLPATNLASAVSGTLPISSGGTGATLKDAAFDALSPMTTSGDMIYGGTSGTGTRLAKGTDGQVLTLSSGLPSWENLPQSVSVGSVSASSSANAASITSGVLSLAPADGTNPGILTTGTQTIAGDKTFNNAVYLNANSDGSTNKLKIGTGGRTWPATSGTVQNSLGLRIQSNSNDVMDFGMASLAGWIQVSDVLNVGSNYNLHLQPNGGRVGIGFNSSLTQNELFQVNGSLAATLINGLVVKGNGSNVVLGQGNVLASLTSGTNNVGVGQYTLNYLDAGKENLAMGYSAMYETRGGNYNIALGHNSMFRLNSGSGNTSIGHTSGYYNTGSNNTFLGYQTDAKPGISNAMALGYGTKVYTNNTIRIGNSSIDSVIVASKITSGAVTYPNADGTSGQVLSTNGSGTVSWTTLSAGGVTSVGAVSGTSTANAASISGNTLSLAPADGTNPGIVTTGAQTFAGDKTFSGAVSSAAAISSSEVTASFTITAANASQYNGNVIICNPTSAINITIDNSTTIPTGFNFMVVQKSASANRINFLAGTSASIVNRGGNTATGGQYAIATMVHIGNGVFVTSGDMQ</sequence>
<keyword evidence="4" id="KW-1185">Reference proteome</keyword>
<dbReference type="RefSeq" id="WP_127805238.1">
    <property type="nucleotide sequence ID" value="NZ_SACY01000005.1"/>
</dbReference>
<dbReference type="EMBL" id="SACY01000005">
    <property type="protein sequence ID" value="RVU23557.1"/>
    <property type="molecule type" value="Genomic_DNA"/>
</dbReference>
<dbReference type="OrthoDB" id="644207at2"/>
<evidence type="ECO:0000256" key="1">
    <source>
        <dbReference type="SAM" id="MobiDB-lite"/>
    </source>
</evidence>
<feature type="compositionally biased region" description="Low complexity" evidence="1">
    <location>
        <begin position="359"/>
        <end position="374"/>
    </location>
</feature>
<comment type="caution">
    <text evidence="3">The sequence shown here is derived from an EMBL/GenBank/DDBJ whole genome shotgun (WGS) entry which is preliminary data.</text>
</comment>
<feature type="compositionally biased region" description="Low complexity" evidence="1">
    <location>
        <begin position="486"/>
        <end position="497"/>
    </location>
</feature>
<evidence type="ECO:0000256" key="2">
    <source>
        <dbReference type="SAM" id="SignalP"/>
    </source>
</evidence>
<dbReference type="Proteomes" id="UP000282832">
    <property type="component" value="Unassembled WGS sequence"/>
</dbReference>
<evidence type="ECO:0000313" key="3">
    <source>
        <dbReference type="EMBL" id="RVU23557.1"/>
    </source>
</evidence>
<feature type="chain" id="PRO_5019284218" evidence="2">
    <location>
        <begin position="20"/>
        <end position="1538"/>
    </location>
</feature>
<protein>
    <submittedName>
        <fullName evidence="3">Uncharacterized protein</fullName>
    </submittedName>
</protein>
<keyword evidence="2" id="KW-0732">Signal</keyword>
<feature type="region of interest" description="Disordered" evidence="1">
    <location>
        <begin position="465"/>
        <end position="497"/>
    </location>
</feature>
<accession>A0A437PMQ9</accession>
<feature type="region of interest" description="Disordered" evidence="1">
    <location>
        <begin position="342"/>
        <end position="374"/>
    </location>
</feature>
<feature type="signal peptide" evidence="2">
    <location>
        <begin position="1"/>
        <end position="19"/>
    </location>
</feature>